<accession>I4EJ77</accession>
<feature type="transmembrane region" description="Helical" evidence="6">
    <location>
        <begin position="6"/>
        <end position="25"/>
    </location>
</feature>
<keyword evidence="3 6" id="KW-0812">Transmembrane</keyword>
<keyword evidence="2" id="KW-1003">Cell membrane</keyword>
<organism evidence="7 8">
    <name type="scientific">Nitrolancea hollandica Lb</name>
    <dbReference type="NCBI Taxonomy" id="1129897"/>
    <lineage>
        <taxon>Bacteria</taxon>
        <taxon>Pseudomonadati</taxon>
        <taxon>Thermomicrobiota</taxon>
        <taxon>Thermomicrobia</taxon>
        <taxon>Sphaerobacterales</taxon>
        <taxon>Sphaerobacterineae</taxon>
        <taxon>Sphaerobacteraceae</taxon>
        <taxon>Nitrolancea</taxon>
    </lineage>
</organism>
<dbReference type="GO" id="GO:0005886">
    <property type="term" value="C:plasma membrane"/>
    <property type="evidence" value="ECO:0007669"/>
    <property type="project" value="UniProtKB-SubCell"/>
</dbReference>
<feature type="transmembrane region" description="Helical" evidence="6">
    <location>
        <begin position="64"/>
        <end position="83"/>
    </location>
</feature>
<dbReference type="OrthoDB" id="9799958at2"/>
<evidence type="ECO:0000256" key="4">
    <source>
        <dbReference type="ARBA" id="ARBA00022989"/>
    </source>
</evidence>
<protein>
    <submittedName>
        <fullName evidence="7">Na+/H+ antiporter subunit F</fullName>
    </submittedName>
</protein>
<feature type="transmembrane region" description="Helical" evidence="6">
    <location>
        <begin position="32"/>
        <end position="52"/>
    </location>
</feature>
<evidence type="ECO:0000256" key="6">
    <source>
        <dbReference type="SAM" id="Phobius"/>
    </source>
</evidence>
<evidence type="ECO:0000256" key="2">
    <source>
        <dbReference type="ARBA" id="ARBA00022475"/>
    </source>
</evidence>
<comment type="subcellular location">
    <subcellularLocation>
        <location evidence="1">Cell membrane</location>
        <topology evidence="1">Multi-pass membrane protein</topology>
    </subcellularLocation>
</comment>
<name>I4EJ77_9BACT</name>
<sequence length="88" mass="9397">MHSIVFYGATLWLALLIGVGVVLTLRAPKISLRILGIDVVTTLLVGLLALYAGGRNSANYLDPALVLALLAFVGTLAAARYDAERRIF</sequence>
<proteinExistence type="predicted"/>
<dbReference type="InterPro" id="IPR007208">
    <property type="entry name" value="MrpF/PhaF-like"/>
</dbReference>
<keyword evidence="4 6" id="KW-1133">Transmembrane helix</keyword>
<dbReference type="RefSeq" id="WP_008479126.1">
    <property type="nucleotide sequence ID" value="NZ_CAGS01000318.1"/>
</dbReference>
<keyword evidence="5 6" id="KW-0472">Membrane</keyword>
<evidence type="ECO:0000313" key="8">
    <source>
        <dbReference type="Proteomes" id="UP000004221"/>
    </source>
</evidence>
<dbReference type="EMBL" id="CAGS01000318">
    <property type="protein sequence ID" value="CCF84739.1"/>
    <property type="molecule type" value="Genomic_DNA"/>
</dbReference>
<evidence type="ECO:0000256" key="3">
    <source>
        <dbReference type="ARBA" id="ARBA00022692"/>
    </source>
</evidence>
<dbReference type="Proteomes" id="UP000004221">
    <property type="component" value="Unassembled WGS sequence"/>
</dbReference>
<gene>
    <name evidence="7" type="primary">mnhF</name>
    <name evidence="7" type="ORF">NITHO_3850014</name>
</gene>
<evidence type="ECO:0000256" key="1">
    <source>
        <dbReference type="ARBA" id="ARBA00004651"/>
    </source>
</evidence>
<evidence type="ECO:0000313" key="7">
    <source>
        <dbReference type="EMBL" id="CCF84739.1"/>
    </source>
</evidence>
<dbReference type="AlphaFoldDB" id="I4EJ77"/>
<comment type="caution">
    <text evidence="7">The sequence shown here is derived from an EMBL/GenBank/DDBJ whole genome shotgun (WGS) entry which is preliminary data.</text>
</comment>
<dbReference type="Pfam" id="PF04066">
    <property type="entry name" value="MrpF_PhaF"/>
    <property type="match status" value="1"/>
</dbReference>
<dbReference type="GO" id="GO:0015075">
    <property type="term" value="F:monoatomic ion transmembrane transporter activity"/>
    <property type="evidence" value="ECO:0007669"/>
    <property type="project" value="InterPro"/>
</dbReference>
<reference evidence="7 8" key="1">
    <citation type="journal article" date="2012" name="ISME J.">
        <title>Nitrification expanded: discovery, physiology and genomics of a nitrite-oxidizing bacterium from the phylum Chloroflexi.</title>
        <authorList>
            <person name="Sorokin D.Y."/>
            <person name="Lucker S."/>
            <person name="Vejmelkova D."/>
            <person name="Kostrikina N.A."/>
            <person name="Kleerebezem R."/>
            <person name="Rijpstra W.I."/>
            <person name="Damste J.S."/>
            <person name="Le Paslier D."/>
            <person name="Muyzer G."/>
            <person name="Wagner M."/>
            <person name="van Loosdrecht M.C."/>
            <person name="Daims H."/>
        </authorList>
    </citation>
    <scope>NUCLEOTIDE SEQUENCE [LARGE SCALE GENOMIC DNA]</scope>
    <source>
        <strain evidence="8">none</strain>
    </source>
</reference>
<keyword evidence="8" id="KW-1185">Reference proteome</keyword>
<evidence type="ECO:0000256" key="5">
    <source>
        <dbReference type="ARBA" id="ARBA00023136"/>
    </source>
</evidence>